<feature type="compositionally biased region" description="Basic and acidic residues" evidence="7">
    <location>
        <begin position="45"/>
        <end position="56"/>
    </location>
</feature>
<evidence type="ECO:0000256" key="7">
    <source>
        <dbReference type="SAM" id="MobiDB-lite"/>
    </source>
</evidence>
<feature type="compositionally biased region" description="Polar residues" evidence="7">
    <location>
        <begin position="64"/>
        <end position="77"/>
    </location>
</feature>
<dbReference type="GO" id="GO:0003677">
    <property type="term" value="F:DNA binding"/>
    <property type="evidence" value="ECO:0007669"/>
    <property type="project" value="UniProtKB-UniRule"/>
</dbReference>
<name>A0A017HBP0_9RHOB</name>
<keyword evidence="6" id="KW-0814">Transposable element</keyword>
<comment type="similarity">
    <text evidence="2 6">Belongs to the transposase mutator family.</text>
</comment>
<evidence type="ECO:0000256" key="6">
    <source>
        <dbReference type="RuleBase" id="RU365089"/>
    </source>
</evidence>
<comment type="caution">
    <text evidence="8">The sequence shown here is derived from an EMBL/GenBank/DDBJ whole genome shotgun (WGS) entry which is preliminary data.</text>
</comment>
<evidence type="ECO:0000313" key="8">
    <source>
        <dbReference type="EMBL" id="EYD71528.1"/>
    </source>
</evidence>
<proteinExistence type="inferred from homology"/>
<dbReference type="Proteomes" id="UP000019666">
    <property type="component" value="Unassembled WGS sequence"/>
</dbReference>
<evidence type="ECO:0000256" key="2">
    <source>
        <dbReference type="ARBA" id="ARBA00010961"/>
    </source>
</evidence>
<dbReference type="EMBL" id="AOSK01000136">
    <property type="protein sequence ID" value="EYD71528.1"/>
    <property type="molecule type" value="Genomic_DNA"/>
</dbReference>
<dbReference type="Pfam" id="PF00872">
    <property type="entry name" value="Transposase_mut"/>
    <property type="match status" value="1"/>
</dbReference>
<comment type="function">
    <text evidence="1 6">Required for the transposition of the insertion element.</text>
</comment>
<evidence type="ECO:0000313" key="9">
    <source>
        <dbReference type="Proteomes" id="UP000019666"/>
    </source>
</evidence>
<dbReference type="STRING" id="442562.Rumeso_04929"/>
<gene>
    <name evidence="8" type="ORF">Rumeso_04929</name>
</gene>
<sequence>MAIEKDVLDRLLAGRDPGEVFARGGLLDDLKKALSERILNAELDAHLDGERGEDGGAARPANRRNGTSQKTVLTGTSKVRLDIPRDRAGTFDPQLIAKYQRCFPDFDDKIISM</sequence>
<keyword evidence="5 6" id="KW-0233">DNA recombination</keyword>
<dbReference type="AlphaFoldDB" id="A0A017HBP0"/>
<keyword evidence="4 6" id="KW-0238">DNA-binding</keyword>
<evidence type="ECO:0000256" key="1">
    <source>
        <dbReference type="ARBA" id="ARBA00002190"/>
    </source>
</evidence>
<dbReference type="PATRIC" id="fig|442562.3.peg.4851"/>
<evidence type="ECO:0000256" key="5">
    <source>
        <dbReference type="ARBA" id="ARBA00023172"/>
    </source>
</evidence>
<dbReference type="PANTHER" id="PTHR33217">
    <property type="entry name" value="TRANSPOSASE FOR INSERTION SEQUENCE ELEMENT IS1081"/>
    <property type="match status" value="1"/>
</dbReference>
<evidence type="ECO:0000256" key="3">
    <source>
        <dbReference type="ARBA" id="ARBA00022578"/>
    </source>
</evidence>
<protein>
    <recommendedName>
        <fullName evidence="6">Mutator family transposase</fullName>
    </recommendedName>
</protein>
<dbReference type="PANTHER" id="PTHR33217:SF5">
    <property type="entry name" value="MUTATOR FAMILY TRANSPOSASE"/>
    <property type="match status" value="1"/>
</dbReference>
<reference evidence="8 9" key="1">
    <citation type="submission" date="2013-02" db="EMBL/GenBank/DDBJ databases">
        <authorList>
            <person name="Fiebig A."/>
            <person name="Goeker M."/>
            <person name="Klenk H.-P.P."/>
        </authorList>
    </citation>
    <scope>NUCLEOTIDE SEQUENCE [LARGE SCALE GENOMIC DNA]</scope>
    <source>
        <strain evidence="8 9">DSM 19309</strain>
    </source>
</reference>
<dbReference type="GO" id="GO:0004803">
    <property type="term" value="F:transposase activity"/>
    <property type="evidence" value="ECO:0007669"/>
    <property type="project" value="UniProtKB-UniRule"/>
</dbReference>
<feature type="region of interest" description="Disordered" evidence="7">
    <location>
        <begin position="45"/>
        <end position="78"/>
    </location>
</feature>
<dbReference type="GO" id="GO:0006313">
    <property type="term" value="P:DNA transposition"/>
    <property type="evidence" value="ECO:0007669"/>
    <property type="project" value="UniProtKB-UniRule"/>
</dbReference>
<accession>A0A017HBP0</accession>
<organism evidence="8 9">
    <name type="scientific">Rubellimicrobium mesophilum DSM 19309</name>
    <dbReference type="NCBI Taxonomy" id="442562"/>
    <lineage>
        <taxon>Bacteria</taxon>
        <taxon>Pseudomonadati</taxon>
        <taxon>Pseudomonadota</taxon>
        <taxon>Alphaproteobacteria</taxon>
        <taxon>Rhodobacterales</taxon>
        <taxon>Roseobacteraceae</taxon>
        <taxon>Rubellimicrobium</taxon>
    </lineage>
</organism>
<evidence type="ECO:0000256" key="4">
    <source>
        <dbReference type="ARBA" id="ARBA00023125"/>
    </source>
</evidence>
<keyword evidence="9" id="KW-1185">Reference proteome</keyword>
<dbReference type="HOGENOM" id="CLU_036805_12_4_5"/>
<dbReference type="InterPro" id="IPR001207">
    <property type="entry name" value="Transposase_mutator"/>
</dbReference>
<keyword evidence="3 6" id="KW-0815">Transposition</keyword>